<dbReference type="Proteomes" id="UP000235371">
    <property type="component" value="Unassembled WGS sequence"/>
</dbReference>
<dbReference type="GeneID" id="36585469"/>
<dbReference type="AlphaFoldDB" id="A0A2J6SNU6"/>
<keyword evidence="2" id="KW-1185">Reference proteome</keyword>
<dbReference type="GO" id="GO:0006631">
    <property type="term" value="P:fatty acid metabolic process"/>
    <property type="evidence" value="ECO:0007669"/>
    <property type="project" value="InterPro"/>
</dbReference>
<gene>
    <name evidence="1" type="ORF">K444DRAFT_573201</name>
</gene>
<sequence>MPHAYHEGQQVRKPEEINAYLVGGGIASLAAAVHLIQDAKVPASQIHILESGPLPGGSMDGAGIAETGYILRSGRMLNFSYLCTYELLSKVPSLKDSAKTVKQELDEFNAIPDNKTNAHARLIAKGEKGPEIVDVSHMGLNTKERADLLRVAAETEKQLGTKRINECFTKEFFDTKFWYMWDTMFAFQPWHSAVEFKRYLHRFIQEFPRINSLTGVDRTSYNQYDSIILPIETYLKAQGVQFLYDIKVNSLSFYPGPAITVSEIHFASSKTGATGVIHVEAHDLVFLTLGSMTACSSLGTNATPPEPLPAAEEALTAPDGAWQLWSSLANPSLNPHSSAFGNPANFYTRIPESNWLSFTVTLKTPEFLEKLEVVTGNKAGTGALVTFKDSNWLMSIVVPHQPHFLNQPENVQVFWGYGLFPDKVGNIIQKPMSECTGAEILQELLGHLNFPEQPTLENAITIPCMMPYITAQFLTRKHGDRPEVVPKGSTNLALMGQFVEIPKDTVFTVEYSVRCAQVAVHELMGTKEKPKDIYMGEHNVKVLVEALRMLLT</sequence>
<dbReference type="NCBIfam" id="NF010584">
    <property type="entry name" value="PRK13977.1"/>
    <property type="match status" value="1"/>
</dbReference>
<dbReference type="GO" id="GO:0050151">
    <property type="term" value="F:oleate hydratase activity"/>
    <property type="evidence" value="ECO:0007669"/>
    <property type="project" value="InterPro"/>
</dbReference>
<dbReference type="SUPFAM" id="SSF51905">
    <property type="entry name" value="FAD/NAD(P)-binding domain"/>
    <property type="match status" value="1"/>
</dbReference>
<evidence type="ECO:0000313" key="1">
    <source>
        <dbReference type="EMBL" id="PMD52418.1"/>
    </source>
</evidence>
<dbReference type="Gene3D" id="3.30.9.80">
    <property type="match status" value="1"/>
</dbReference>
<dbReference type="InParanoid" id="A0A2J6SNU6"/>
<dbReference type="InterPro" id="IPR010354">
    <property type="entry name" value="Oleate_hydratase"/>
</dbReference>
<accession>A0A2J6SNU6</accession>
<evidence type="ECO:0000313" key="2">
    <source>
        <dbReference type="Proteomes" id="UP000235371"/>
    </source>
</evidence>
<dbReference type="RefSeq" id="XP_024729322.1">
    <property type="nucleotide sequence ID" value="XM_024877392.1"/>
</dbReference>
<organism evidence="1 2">
    <name type="scientific">Hyaloscypha bicolor E</name>
    <dbReference type="NCBI Taxonomy" id="1095630"/>
    <lineage>
        <taxon>Eukaryota</taxon>
        <taxon>Fungi</taxon>
        <taxon>Dikarya</taxon>
        <taxon>Ascomycota</taxon>
        <taxon>Pezizomycotina</taxon>
        <taxon>Leotiomycetes</taxon>
        <taxon>Helotiales</taxon>
        <taxon>Hyaloscyphaceae</taxon>
        <taxon>Hyaloscypha</taxon>
        <taxon>Hyaloscypha bicolor</taxon>
    </lineage>
</organism>
<dbReference type="PANTHER" id="PTHR37417">
    <property type="entry name" value="67 KDA MYOSIN-CROSS-REACTIVE ANTIGEN FAMILY PROTEIN (AFU_ORTHOLOGUE AFUA_5G09970)"/>
    <property type="match status" value="1"/>
</dbReference>
<dbReference type="STRING" id="1095630.A0A2J6SNU6"/>
<dbReference type="Gene3D" id="3.50.50.60">
    <property type="entry name" value="FAD/NAD(P)-binding domain"/>
    <property type="match status" value="2"/>
</dbReference>
<dbReference type="InterPro" id="IPR036188">
    <property type="entry name" value="FAD/NAD-bd_sf"/>
</dbReference>
<dbReference type="GO" id="GO:0071949">
    <property type="term" value="F:FAD binding"/>
    <property type="evidence" value="ECO:0007669"/>
    <property type="project" value="InterPro"/>
</dbReference>
<proteinExistence type="predicted"/>
<dbReference type="EMBL" id="KZ613905">
    <property type="protein sequence ID" value="PMD52418.1"/>
    <property type="molecule type" value="Genomic_DNA"/>
</dbReference>
<name>A0A2J6SNU6_9HELO</name>
<reference evidence="1 2" key="1">
    <citation type="submission" date="2016-04" db="EMBL/GenBank/DDBJ databases">
        <title>A degradative enzymes factory behind the ericoid mycorrhizal symbiosis.</title>
        <authorList>
            <consortium name="DOE Joint Genome Institute"/>
            <person name="Martino E."/>
            <person name="Morin E."/>
            <person name="Grelet G."/>
            <person name="Kuo A."/>
            <person name="Kohler A."/>
            <person name="Daghino S."/>
            <person name="Barry K."/>
            <person name="Choi C."/>
            <person name="Cichocki N."/>
            <person name="Clum A."/>
            <person name="Copeland A."/>
            <person name="Hainaut M."/>
            <person name="Haridas S."/>
            <person name="Labutti K."/>
            <person name="Lindquist E."/>
            <person name="Lipzen A."/>
            <person name="Khouja H.-R."/>
            <person name="Murat C."/>
            <person name="Ohm R."/>
            <person name="Olson A."/>
            <person name="Spatafora J."/>
            <person name="Veneault-Fourrey C."/>
            <person name="Henrissat B."/>
            <person name="Grigoriev I."/>
            <person name="Martin F."/>
            <person name="Perotto S."/>
        </authorList>
    </citation>
    <scope>NUCLEOTIDE SEQUENCE [LARGE SCALE GENOMIC DNA]</scope>
    <source>
        <strain evidence="1 2">E</strain>
    </source>
</reference>
<dbReference type="PANTHER" id="PTHR37417:SF2">
    <property type="entry name" value="67 KDA MYOSIN-CROSS-REACTIVE ANTIGEN FAMILY PROTEIN (AFU_ORTHOLOGUE AFUA_5G09970)"/>
    <property type="match status" value="1"/>
</dbReference>
<dbReference type="OrthoDB" id="545169at2759"/>
<dbReference type="Pfam" id="PF06100">
    <property type="entry name" value="MCRA"/>
    <property type="match status" value="1"/>
</dbReference>
<protein>
    <submittedName>
        <fullName evidence="1">67 kDa myosin-cross-reactive antigen-like protein</fullName>
    </submittedName>
</protein>